<dbReference type="Proteomes" id="UP001569428">
    <property type="component" value="Unassembled WGS sequence"/>
</dbReference>
<dbReference type="InterPro" id="IPR002656">
    <property type="entry name" value="Acyl_transf_3_dom"/>
</dbReference>
<evidence type="ECO:0000259" key="2">
    <source>
        <dbReference type="Pfam" id="PF01757"/>
    </source>
</evidence>
<dbReference type="InterPro" id="IPR050879">
    <property type="entry name" value="Acyltransferase_3"/>
</dbReference>
<keyword evidence="3" id="KW-0808">Transferase</keyword>
<feature type="transmembrane region" description="Helical" evidence="1">
    <location>
        <begin position="256"/>
        <end position="274"/>
    </location>
</feature>
<protein>
    <submittedName>
        <fullName evidence="3">Acyltransferase family protein</fullName>
        <ecNumber evidence="3">2.3.-.-</ecNumber>
    </submittedName>
</protein>
<gene>
    <name evidence="3" type="ORF">ACCI49_22395</name>
</gene>
<organism evidence="3 4">
    <name type="scientific">Microbulbifer epialgicus</name>
    <dbReference type="NCBI Taxonomy" id="393907"/>
    <lineage>
        <taxon>Bacteria</taxon>
        <taxon>Pseudomonadati</taxon>
        <taxon>Pseudomonadota</taxon>
        <taxon>Gammaproteobacteria</taxon>
        <taxon>Cellvibrionales</taxon>
        <taxon>Microbulbiferaceae</taxon>
        <taxon>Microbulbifer</taxon>
    </lineage>
</organism>
<sequence>MSKRLLNLDVLRGLAAILVVWQHSSEVFILTPNIAQQGTELANFISQLDFGRIGVLCFFLISGFVIPHSLLEADRPLKSFAIRRFFRLYPTYWVSLVIAISLAWIFGNQVFTTTTVLANTTMLQGLLGFENVQELYWTLTAELIFYCLCAIMYAQRLLRKPRYLLLACWGGLSLFICLQLLEYSPASLLRLPATIGYIPYGIAVMFCGALLRYCYETNRFHRYAIWALTSTFSIPLLVLGLHFLDNSISSEPSRFALSHLIALGIFLVIAFLPLNPIRHLAALGTISYSIYLFHLAAVYLMKWVISQPWGTVFSGYPLVVYLAVATLASIVLGALVYRFIERPFIRLGHSLSVSTPAPVNAQ</sequence>
<reference evidence="3 4" key="1">
    <citation type="submission" date="2024-08" db="EMBL/GenBank/DDBJ databases">
        <authorList>
            <person name="Ishaq N."/>
        </authorList>
    </citation>
    <scope>NUCLEOTIDE SEQUENCE [LARGE SCALE GENOMIC DNA]</scope>
    <source>
        <strain evidence="3 4">DSM 18651</strain>
    </source>
</reference>
<feature type="transmembrane region" description="Helical" evidence="1">
    <location>
        <begin position="135"/>
        <end position="154"/>
    </location>
</feature>
<dbReference type="GO" id="GO:0016746">
    <property type="term" value="F:acyltransferase activity"/>
    <property type="evidence" value="ECO:0007669"/>
    <property type="project" value="UniProtKB-KW"/>
</dbReference>
<feature type="transmembrane region" description="Helical" evidence="1">
    <location>
        <begin position="92"/>
        <end position="111"/>
    </location>
</feature>
<evidence type="ECO:0000256" key="1">
    <source>
        <dbReference type="SAM" id="Phobius"/>
    </source>
</evidence>
<feature type="transmembrane region" description="Helical" evidence="1">
    <location>
        <begin position="193"/>
        <end position="211"/>
    </location>
</feature>
<feature type="transmembrane region" description="Helical" evidence="1">
    <location>
        <begin position="163"/>
        <end position="181"/>
    </location>
</feature>
<dbReference type="EMBL" id="JBGMEK010000116">
    <property type="protein sequence ID" value="MFA0813642.1"/>
    <property type="molecule type" value="Genomic_DNA"/>
</dbReference>
<keyword evidence="1" id="KW-1133">Transmembrane helix</keyword>
<proteinExistence type="predicted"/>
<comment type="caution">
    <text evidence="3">The sequence shown here is derived from an EMBL/GenBank/DDBJ whole genome shotgun (WGS) entry which is preliminary data.</text>
</comment>
<keyword evidence="4" id="KW-1185">Reference proteome</keyword>
<evidence type="ECO:0000313" key="4">
    <source>
        <dbReference type="Proteomes" id="UP001569428"/>
    </source>
</evidence>
<dbReference type="PANTHER" id="PTHR23028">
    <property type="entry name" value="ACETYLTRANSFERASE"/>
    <property type="match status" value="1"/>
</dbReference>
<dbReference type="PANTHER" id="PTHR23028:SF53">
    <property type="entry name" value="ACYL_TRANSF_3 DOMAIN-CONTAINING PROTEIN"/>
    <property type="match status" value="1"/>
</dbReference>
<evidence type="ECO:0000313" key="3">
    <source>
        <dbReference type="EMBL" id="MFA0813642.1"/>
    </source>
</evidence>
<dbReference type="EC" id="2.3.-.-" evidence="3"/>
<dbReference type="Pfam" id="PF01757">
    <property type="entry name" value="Acyl_transf_3"/>
    <property type="match status" value="1"/>
</dbReference>
<keyword evidence="3" id="KW-0012">Acyltransferase</keyword>
<feature type="transmembrane region" description="Helical" evidence="1">
    <location>
        <begin position="223"/>
        <end position="244"/>
    </location>
</feature>
<feature type="transmembrane region" description="Helical" evidence="1">
    <location>
        <begin position="318"/>
        <end position="340"/>
    </location>
</feature>
<accession>A0ABV4P5K0</accession>
<feature type="domain" description="Acyltransferase 3" evidence="2">
    <location>
        <begin position="7"/>
        <end position="335"/>
    </location>
</feature>
<keyword evidence="1" id="KW-0472">Membrane</keyword>
<feature type="transmembrane region" description="Helical" evidence="1">
    <location>
        <begin position="53"/>
        <end position="71"/>
    </location>
</feature>
<name>A0ABV4P5K0_9GAMM</name>
<dbReference type="RefSeq" id="WP_371841456.1">
    <property type="nucleotide sequence ID" value="NZ_JBGMEK010000116.1"/>
</dbReference>
<keyword evidence="1" id="KW-0812">Transmembrane</keyword>
<feature type="transmembrane region" description="Helical" evidence="1">
    <location>
        <begin position="286"/>
        <end position="306"/>
    </location>
</feature>